<dbReference type="SUPFAM" id="SSF56112">
    <property type="entry name" value="Protein kinase-like (PK-like)"/>
    <property type="match status" value="1"/>
</dbReference>
<dbReference type="FunFam" id="1.10.510.10:FF:000571">
    <property type="entry name" value="Maternal embryonic leucine zipper kinase"/>
    <property type="match status" value="1"/>
</dbReference>
<keyword evidence="5 8" id="KW-0418">Kinase</keyword>
<feature type="domain" description="Protein kinase" evidence="10">
    <location>
        <begin position="54"/>
        <end position="311"/>
    </location>
</feature>
<dbReference type="Proteomes" id="UP001431209">
    <property type="component" value="Unassembled WGS sequence"/>
</dbReference>
<proteinExistence type="inferred from homology"/>
<evidence type="ECO:0000256" key="9">
    <source>
        <dbReference type="SAM" id="MobiDB-lite"/>
    </source>
</evidence>
<evidence type="ECO:0000256" key="5">
    <source>
        <dbReference type="ARBA" id="ARBA00022777"/>
    </source>
</evidence>
<dbReference type="PANTHER" id="PTHR24345:SF0">
    <property type="entry name" value="CELL CYCLE SERINE_THREONINE-PROTEIN KINASE CDC5_MSD2"/>
    <property type="match status" value="1"/>
</dbReference>
<dbReference type="EMBL" id="JAOPGA020000162">
    <property type="protein sequence ID" value="KAL0477302.1"/>
    <property type="molecule type" value="Genomic_DNA"/>
</dbReference>
<dbReference type="GO" id="GO:0004674">
    <property type="term" value="F:protein serine/threonine kinase activity"/>
    <property type="evidence" value="ECO:0007669"/>
    <property type="project" value="UniProtKB-KW"/>
</dbReference>
<name>A0AAW2YJ97_9EUKA</name>
<comment type="similarity">
    <text evidence="8">Belongs to the protein kinase superfamily. Ser/Thr protein kinase family. CDC5/Polo subfamily.</text>
</comment>
<dbReference type="CDD" id="cd13117">
    <property type="entry name" value="POLO_box_2"/>
    <property type="match status" value="1"/>
</dbReference>
<dbReference type="InterPro" id="IPR017441">
    <property type="entry name" value="Protein_kinase_ATP_BS"/>
</dbReference>
<evidence type="ECO:0000259" key="10">
    <source>
        <dbReference type="PROSITE" id="PS50011"/>
    </source>
</evidence>
<dbReference type="FunFam" id="3.30.200.20:FF:000091">
    <property type="entry name" value="Serine/threonine-protein kinase PLK"/>
    <property type="match status" value="1"/>
</dbReference>
<dbReference type="Gene3D" id="1.10.510.10">
    <property type="entry name" value="Transferase(Phosphotransferase) domain 1"/>
    <property type="match status" value="1"/>
</dbReference>
<keyword evidence="1 8" id="KW-0723">Serine/threonine-protein kinase</keyword>
<keyword evidence="13" id="KW-1185">Reference proteome</keyword>
<dbReference type="InterPro" id="IPR011009">
    <property type="entry name" value="Kinase-like_dom_sf"/>
</dbReference>
<dbReference type="InterPro" id="IPR000719">
    <property type="entry name" value="Prot_kinase_dom"/>
</dbReference>
<sequence>MQHTSRRSTNLPRSPSANAALRNTRKENVLTPLIQRDGRDVIEHVHNDKVISRYYRGRYLGKGGFAICHEVQSAKSGCIYAAKIIDKKTLKKPKTQQKLFSEIKIHQEMNHKHIVNFEKFFEDSKFVYILLELCHCQSMMELMNVKKILSEQEAQYFLYQILTAVKYMHDNRVIHRDLKLGNLFLDKNMNVKIGDFGLATKLETDEERKRTICGTPNYIAPEILQNHDNGHSYEVDIWSIGVMLYTFLIGIPPFETSTVKDTYEKIRLNSYTFPTNGPQISSSAKALIKKMLHPDPSMRPDVDEILKDNFMFDYQHDRGELLYQCPPSLMRYAEPINPSQVLSKAYSRMQKKTQIETPSVAESIKRFPLRDIANRLVTCLTGSTASPSSQPVVSKYSVDKHINYQSSKMNEHDLDYVATSKRRPNNHVEPLTERNRQKQSNFLTSSVTIGAKRPLQYVHTSSTRKKLSNARENSERREALIESAKTIIPKREQEIWSQDHAKHRVALFSENKSYGLAYRLINSDTGVVFNDDTCMLGNTKTTLVQYLESAEQGMHPYDIDNAPSQLNKKVTLFKYFDNVLTEFSNRESISYMDSEYSRVIYEHNQDKVYVKSYRVTGNGYFFLLSNKTVQMSFKDNTQIILGGDGMYVSYVDRSHKLQTFTKESGAQNEEEEVKKKYTYTKDVLARILKERF</sequence>
<evidence type="ECO:0000256" key="6">
    <source>
        <dbReference type="ARBA" id="ARBA00022840"/>
    </source>
</evidence>
<dbReference type="CDD" id="cd14099">
    <property type="entry name" value="STKc_PLK"/>
    <property type="match status" value="1"/>
</dbReference>
<evidence type="ECO:0000313" key="12">
    <source>
        <dbReference type="EMBL" id="KAL0477302.1"/>
    </source>
</evidence>
<dbReference type="PROSITE" id="PS50011">
    <property type="entry name" value="PROTEIN_KINASE_DOM"/>
    <property type="match status" value="1"/>
</dbReference>
<comment type="caution">
    <text evidence="12">The sequence shown here is derived from an EMBL/GenBank/DDBJ whole genome shotgun (WGS) entry which is preliminary data.</text>
</comment>
<feature type="domain" description="POLO box" evidence="11">
    <location>
        <begin position="609"/>
        <end position="689"/>
    </location>
</feature>
<dbReference type="InterPro" id="IPR000959">
    <property type="entry name" value="POLO_box_dom"/>
</dbReference>
<accession>A0AAW2YJ97</accession>
<keyword evidence="3" id="KW-0677">Repeat</keyword>
<feature type="region of interest" description="Disordered" evidence="9">
    <location>
        <begin position="1"/>
        <end position="22"/>
    </location>
</feature>
<dbReference type="GO" id="GO:0005524">
    <property type="term" value="F:ATP binding"/>
    <property type="evidence" value="ECO:0007669"/>
    <property type="project" value="UniProtKB-UniRule"/>
</dbReference>
<evidence type="ECO:0000256" key="2">
    <source>
        <dbReference type="ARBA" id="ARBA00022679"/>
    </source>
</evidence>
<evidence type="ECO:0000256" key="4">
    <source>
        <dbReference type="ARBA" id="ARBA00022741"/>
    </source>
</evidence>
<dbReference type="InterPro" id="IPR008271">
    <property type="entry name" value="Ser/Thr_kinase_AS"/>
</dbReference>
<dbReference type="SUPFAM" id="SSF82615">
    <property type="entry name" value="Polo-box domain"/>
    <property type="match status" value="2"/>
</dbReference>
<comment type="catalytic activity">
    <reaction evidence="8">
        <text>L-threonyl-[protein] + ATP = O-phospho-L-threonyl-[protein] + ADP + H(+)</text>
        <dbReference type="Rhea" id="RHEA:46608"/>
        <dbReference type="Rhea" id="RHEA-COMP:11060"/>
        <dbReference type="Rhea" id="RHEA-COMP:11605"/>
        <dbReference type="ChEBI" id="CHEBI:15378"/>
        <dbReference type="ChEBI" id="CHEBI:30013"/>
        <dbReference type="ChEBI" id="CHEBI:30616"/>
        <dbReference type="ChEBI" id="CHEBI:61977"/>
        <dbReference type="ChEBI" id="CHEBI:456216"/>
        <dbReference type="EC" id="2.7.11.21"/>
    </reaction>
</comment>
<dbReference type="Gene3D" id="3.30.200.20">
    <property type="entry name" value="Phosphorylase Kinase, domain 1"/>
    <property type="match status" value="1"/>
</dbReference>
<dbReference type="InterPro" id="IPR033701">
    <property type="entry name" value="POLO_box_1"/>
</dbReference>
<dbReference type="PANTHER" id="PTHR24345">
    <property type="entry name" value="SERINE/THREONINE-PROTEIN KINASE PLK"/>
    <property type="match status" value="1"/>
</dbReference>
<dbReference type="PROSITE" id="PS00107">
    <property type="entry name" value="PROTEIN_KINASE_ATP"/>
    <property type="match status" value="1"/>
</dbReference>
<evidence type="ECO:0000313" key="13">
    <source>
        <dbReference type="Proteomes" id="UP001431209"/>
    </source>
</evidence>
<feature type="domain" description="POLO box" evidence="11">
    <location>
        <begin position="501"/>
        <end position="582"/>
    </location>
</feature>
<dbReference type="EC" id="2.7.11.21" evidence="8"/>
<evidence type="ECO:0000256" key="8">
    <source>
        <dbReference type="RuleBase" id="RU361162"/>
    </source>
</evidence>
<evidence type="ECO:0000256" key="7">
    <source>
        <dbReference type="PROSITE-ProRule" id="PRU10141"/>
    </source>
</evidence>
<keyword evidence="4 7" id="KW-0547">Nucleotide-binding</keyword>
<evidence type="ECO:0000259" key="11">
    <source>
        <dbReference type="PROSITE" id="PS50078"/>
    </source>
</evidence>
<dbReference type="InterPro" id="IPR033695">
    <property type="entry name" value="POLO_box_2"/>
</dbReference>
<feature type="binding site" evidence="7">
    <location>
        <position position="83"/>
    </location>
    <ligand>
        <name>ATP</name>
        <dbReference type="ChEBI" id="CHEBI:30616"/>
    </ligand>
</feature>
<dbReference type="CDD" id="cd13118">
    <property type="entry name" value="POLO_box_1"/>
    <property type="match status" value="1"/>
</dbReference>
<evidence type="ECO:0000256" key="1">
    <source>
        <dbReference type="ARBA" id="ARBA00022527"/>
    </source>
</evidence>
<reference evidence="12 13" key="1">
    <citation type="submission" date="2024-03" db="EMBL/GenBank/DDBJ databases">
        <title>The Acrasis kona genome and developmental transcriptomes reveal deep origins of eukaryotic multicellular pathways.</title>
        <authorList>
            <person name="Sheikh S."/>
            <person name="Fu C.-J."/>
            <person name="Brown M.W."/>
            <person name="Baldauf S.L."/>
        </authorList>
    </citation>
    <scope>NUCLEOTIDE SEQUENCE [LARGE SCALE GENOMIC DNA]</scope>
    <source>
        <strain evidence="12 13">ATCC MYA-3509</strain>
    </source>
</reference>
<dbReference type="Pfam" id="PF00659">
    <property type="entry name" value="POLO_box"/>
    <property type="match status" value="2"/>
</dbReference>
<dbReference type="PROSITE" id="PS50078">
    <property type="entry name" value="POLO_BOX"/>
    <property type="match status" value="2"/>
</dbReference>
<dbReference type="InterPro" id="IPR036947">
    <property type="entry name" value="POLO_box_dom_sf"/>
</dbReference>
<dbReference type="PROSITE" id="PS00108">
    <property type="entry name" value="PROTEIN_KINASE_ST"/>
    <property type="match status" value="1"/>
</dbReference>
<dbReference type="Gene3D" id="3.30.1120.30">
    <property type="entry name" value="POLO box domain"/>
    <property type="match status" value="2"/>
</dbReference>
<dbReference type="Pfam" id="PF00069">
    <property type="entry name" value="Pkinase"/>
    <property type="match status" value="1"/>
</dbReference>
<keyword evidence="6 7" id="KW-0067">ATP-binding</keyword>
<feature type="compositionally biased region" description="Polar residues" evidence="9">
    <location>
        <begin position="7"/>
        <end position="17"/>
    </location>
</feature>
<organism evidence="12 13">
    <name type="scientific">Acrasis kona</name>
    <dbReference type="NCBI Taxonomy" id="1008807"/>
    <lineage>
        <taxon>Eukaryota</taxon>
        <taxon>Discoba</taxon>
        <taxon>Heterolobosea</taxon>
        <taxon>Tetramitia</taxon>
        <taxon>Eutetramitia</taxon>
        <taxon>Acrasidae</taxon>
        <taxon>Acrasis</taxon>
    </lineage>
</organism>
<dbReference type="AlphaFoldDB" id="A0AAW2YJ97"/>
<dbReference type="GO" id="GO:0005634">
    <property type="term" value="C:nucleus"/>
    <property type="evidence" value="ECO:0007669"/>
    <property type="project" value="TreeGrafter"/>
</dbReference>
<dbReference type="SMART" id="SM00220">
    <property type="entry name" value="S_TKc"/>
    <property type="match status" value="1"/>
</dbReference>
<gene>
    <name evidence="12" type="ORF">AKO1_005408</name>
</gene>
<keyword evidence="2 8" id="KW-0808">Transferase</keyword>
<protein>
    <recommendedName>
        <fullName evidence="8">Serine/threonine-protein kinase PLK</fullName>
        <ecNumber evidence="8">2.7.11.21</ecNumber>
    </recommendedName>
    <alternativeName>
        <fullName evidence="8">Polo-like kinase</fullName>
    </alternativeName>
</protein>
<evidence type="ECO:0000256" key="3">
    <source>
        <dbReference type="ARBA" id="ARBA00022737"/>
    </source>
</evidence>